<dbReference type="OrthoDB" id="9895009at2759"/>
<keyword evidence="8 10" id="KW-1133">Transmembrane helix</keyword>
<keyword evidence="6 10" id="KW-0812">Transmembrane</keyword>
<evidence type="ECO:0000256" key="4">
    <source>
        <dbReference type="ARBA" id="ARBA00022427"/>
    </source>
</evidence>
<dbReference type="GeneID" id="102912971"/>
<reference evidence="11" key="3">
    <citation type="submission" date="2025-09" db="UniProtKB">
        <authorList>
            <consortium name="Ensembl"/>
        </authorList>
    </citation>
    <scope>IDENTIFICATION</scope>
</reference>
<evidence type="ECO:0000256" key="8">
    <source>
        <dbReference type="ARBA" id="ARBA00022989"/>
    </source>
</evidence>
<dbReference type="InterPro" id="IPR006187">
    <property type="entry name" value="Claudin"/>
</dbReference>
<dbReference type="GO" id="GO:0005923">
    <property type="term" value="C:bicellular tight junction"/>
    <property type="evidence" value="ECO:0007669"/>
    <property type="project" value="UniProtKB-SubCell"/>
</dbReference>
<feature type="transmembrane region" description="Helical" evidence="10">
    <location>
        <begin position="12"/>
        <end position="32"/>
    </location>
</feature>
<comment type="subcellular location">
    <subcellularLocation>
        <location evidence="1">Cell junction</location>
        <location evidence="1">Tight junction</location>
    </subcellularLocation>
    <subcellularLocation>
        <location evidence="2">Cell membrane</location>
        <topology evidence="2">Multi-pass membrane protein</topology>
    </subcellularLocation>
</comment>
<comment type="similarity">
    <text evidence="3">Belongs to the claudin family.</text>
</comment>
<keyword evidence="9 10" id="KW-0472">Membrane</keyword>
<gene>
    <name evidence="11" type="primary">LOC102912971</name>
</gene>
<accession>A0A6J0CX04</accession>
<feature type="transmembrane region" description="Helical" evidence="10">
    <location>
        <begin position="125"/>
        <end position="149"/>
    </location>
</feature>
<keyword evidence="5" id="KW-1003">Cell membrane</keyword>
<dbReference type="AlphaFoldDB" id="A0A6J0CX04"/>
<dbReference type="Proteomes" id="UP000694547">
    <property type="component" value="Chromosome X"/>
</dbReference>
<keyword evidence="7" id="KW-0965">Cell junction</keyword>
<evidence type="ECO:0000313" key="12">
    <source>
        <dbReference type="Proteomes" id="UP000694547"/>
    </source>
</evidence>
<evidence type="ECO:0000256" key="5">
    <source>
        <dbReference type="ARBA" id="ARBA00022475"/>
    </source>
</evidence>
<evidence type="ECO:0000256" key="10">
    <source>
        <dbReference type="SAM" id="Phobius"/>
    </source>
</evidence>
<reference evidence="11" key="2">
    <citation type="submission" date="2025-08" db="UniProtKB">
        <authorList>
            <consortium name="Ensembl"/>
        </authorList>
    </citation>
    <scope>IDENTIFICATION</scope>
</reference>
<evidence type="ECO:0000313" key="11">
    <source>
        <dbReference type="Ensembl" id="ENSPEMP00000036010.1"/>
    </source>
</evidence>
<evidence type="ECO:0000256" key="7">
    <source>
        <dbReference type="ARBA" id="ARBA00022949"/>
    </source>
</evidence>
<dbReference type="Pfam" id="PF13903">
    <property type="entry name" value="Claudin_2"/>
    <property type="match status" value="1"/>
</dbReference>
<dbReference type="InterPro" id="IPR004031">
    <property type="entry name" value="PMP22/EMP/MP20/Claudin"/>
</dbReference>
<sequence>MVRKHASRQLGGFGAAILAWILCSISMALPHWRMWGFQEPMDSKPRMTLVGMWMTCVYHQKNLSNIFRVCYPYTYQDTFIPLDIRVAQHLLLVSSFLGMVATVSIIVALWKIYSGKIRKKAPYNPFFFSGVLNIIAGSFLFLSILYNYFAIIHKDRIAFPPYFRTPSFPDTQRVGTALTMATLSSFLFLVGGTIYLTFTFPQRPYIHSNI</sequence>
<name>A0A6J0CX04_PERMB</name>
<dbReference type="GO" id="GO:0005198">
    <property type="term" value="F:structural molecule activity"/>
    <property type="evidence" value="ECO:0007669"/>
    <property type="project" value="InterPro"/>
</dbReference>
<evidence type="ECO:0000256" key="6">
    <source>
        <dbReference type="ARBA" id="ARBA00022692"/>
    </source>
</evidence>
<evidence type="ECO:0000256" key="2">
    <source>
        <dbReference type="ARBA" id="ARBA00004651"/>
    </source>
</evidence>
<dbReference type="Gene3D" id="1.20.140.150">
    <property type="match status" value="1"/>
</dbReference>
<dbReference type="Ensembl" id="ENSPEMT00000033316.1">
    <property type="protein sequence ID" value="ENSPEMP00000036010.1"/>
    <property type="gene ID" value="ENSPEMG00000029386.1"/>
</dbReference>
<proteinExistence type="inferred from homology"/>
<evidence type="ECO:0000256" key="9">
    <source>
        <dbReference type="ARBA" id="ARBA00023136"/>
    </source>
</evidence>
<reference evidence="11 12" key="1">
    <citation type="submission" date="2018-10" db="EMBL/GenBank/DDBJ databases">
        <title>Improved assembly of the deer mouse Peromyscus maniculatus genome.</title>
        <authorList>
            <person name="Lassance J.-M."/>
            <person name="Hoekstra H.E."/>
        </authorList>
    </citation>
    <scope>NUCLEOTIDE SEQUENCE [LARGE SCALE GENOMIC DNA]</scope>
</reference>
<dbReference type="GeneTree" id="ENSGT00390000005717"/>
<evidence type="ECO:0000256" key="3">
    <source>
        <dbReference type="ARBA" id="ARBA00008295"/>
    </source>
</evidence>
<feature type="transmembrane region" description="Helical" evidence="10">
    <location>
        <begin position="90"/>
        <end position="113"/>
    </location>
</feature>
<evidence type="ECO:0000256" key="1">
    <source>
        <dbReference type="ARBA" id="ARBA00004435"/>
    </source>
</evidence>
<keyword evidence="12" id="KW-1185">Reference proteome</keyword>
<dbReference type="GO" id="GO:0005886">
    <property type="term" value="C:plasma membrane"/>
    <property type="evidence" value="ECO:0007669"/>
    <property type="project" value="UniProtKB-SubCell"/>
</dbReference>
<protein>
    <submittedName>
        <fullName evidence="11">Claudin-34-like</fullName>
    </submittedName>
</protein>
<organism evidence="11 12">
    <name type="scientific">Peromyscus maniculatus bairdii</name>
    <name type="common">Prairie deer mouse</name>
    <dbReference type="NCBI Taxonomy" id="230844"/>
    <lineage>
        <taxon>Eukaryota</taxon>
        <taxon>Metazoa</taxon>
        <taxon>Chordata</taxon>
        <taxon>Craniata</taxon>
        <taxon>Vertebrata</taxon>
        <taxon>Euteleostomi</taxon>
        <taxon>Mammalia</taxon>
        <taxon>Eutheria</taxon>
        <taxon>Euarchontoglires</taxon>
        <taxon>Glires</taxon>
        <taxon>Rodentia</taxon>
        <taxon>Myomorpha</taxon>
        <taxon>Muroidea</taxon>
        <taxon>Cricetidae</taxon>
        <taxon>Neotominae</taxon>
        <taxon>Peromyscus</taxon>
    </lineage>
</organism>
<keyword evidence="4" id="KW-0796">Tight junction</keyword>
<dbReference type="PANTHER" id="PTHR12002">
    <property type="entry name" value="CLAUDIN"/>
    <property type="match status" value="1"/>
</dbReference>
<dbReference type="RefSeq" id="XP_015846032.1">
    <property type="nucleotide sequence ID" value="XM_015990546.3"/>
</dbReference>
<feature type="transmembrane region" description="Helical" evidence="10">
    <location>
        <begin position="177"/>
        <end position="198"/>
    </location>
</feature>